<dbReference type="EMBL" id="JAROCA020000001">
    <property type="protein sequence ID" value="MDY0406108.1"/>
    <property type="molecule type" value="Genomic_DNA"/>
</dbReference>
<dbReference type="SUPFAM" id="SSF52821">
    <property type="entry name" value="Rhodanese/Cell cycle control phosphatase"/>
    <property type="match status" value="1"/>
</dbReference>
<feature type="domain" description="Rhodanese" evidence="1">
    <location>
        <begin position="15"/>
        <end position="98"/>
    </location>
</feature>
<evidence type="ECO:0000313" key="3">
    <source>
        <dbReference type="Proteomes" id="UP001228376"/>
    </source>
</evidence>
<proteinExistence type="predicted"/>
<dbReference type="InterPro" id="IPR050229">
    <property type="entry name" value="GlpE_sulfurtransferase"/>
</dbReference>
<evidence type="ECO:0000259" key="1">
    <source>
        <dbReference type="PROSITE" id="PS50206"/>
    </source>
</evidence>
<dbReference type="InterPro" id="IPR001763">
    <property type="entry name" value="Rhodanese-like_dom"/>
</dbReference>
<dbReference type="PANTHER" id="PTHR43031:SF17">
    <property type="entry name" value="SULFURTRANSFERASE YTWF-RELATED"/>
    <property type="match status" value="1"/>
</dbReference>
<dbReference type="CDD" id="cd00158">
    <property type="entry name" value="RHOD"/>
    <property type="match status" value="1"/>
</dbReference>
<organism evidence="2 3">
    <name type="scientific">Tigheibacillus jepli</name>
    <dbReference type="NCBI Taxonomy" id="3035914"/>
    <lineage>
        <taxon>Bacteria</taxon>
        <taxon>Bacillati</taxon>
        <taxon>Bacillota</taxon>
        <taxon>Bacilli</taxon>
        <taxon>Bacillales</taxon>
        <taxon>Bacillaceae</taxon>
        <taxon>Tigheibacillus</taxon>
    </lineage>
</organism>
<accession>A0ABU5CIC0</accession>
<dbReference type="Gene3D" id="3.40.250.10">
    <property type="entry name" value="Rhodanese-like domain"/>
    <property type="match status" value="1"/>
</dbReference>
<name>A0ABU5CIC0_9BACI</name>
<dbReference type="PANTHER" id="PTHR43031">
    <property type="entry name" value="FAD-DEPENDENT OXIDOREDUCTASE"/>
    <property type="match status" value="1"/>
</dbReference>
<keyword evidence="3" id="KW-1185">Reference proteome</keyword>
<evidence type="ECO:0000313" key="2">
    <source>
        <dbReference type="EMBL" id="MDY0406108.1"/>
    </source>
</evidence>
<comment type="caution">
    <text evidence="2">The sequence shown here is derived from an EMBL/GenBank/DDBJ whole genome shotgun (WGS) entry which is preliminary data.</text>
</comment>
<dbReference type="SMART" id="SM00450">
    <property type="entry name" value="RHOD"/>
    <property type="match status" value="1"/>
</dbReference>
<reference evidence="2 3" key="1">
    <citation type="submission" date="2023-10" db="EMBL/GenBank/DDBJ databases">
        <title>179-bfca-hs.</title>
        <authorList>
            <person name="Miliotis G."/>
            <person name="Sengupta P."/>
            <person name="Hameed A."/>
            <person name="Chuvochina M."/>
            <person name="Mcdonagh F."/>
            <person name="Simpson A.C."/>
            <person name="Singh N.K."/>
            <person name="Rekha P.D."/>
            <person name="Raman K."/>
            <person name="Hugenholtz P."/>
            <person name="Venkateswaran K."/>
        </authorList>
    </citation>
    <scope>NUCLEOTIDE SEQUENCE [LARGE SCALE GENOMIC DNA]</scope>
    <source>
        <strain evidence="2 3">179-BFC-A-HS</strain>
    </source>
</reference>
<dbReference type="InterPro" id="IPR036873">
    <property type="entry name" value="Rhodanese-like_dom_sf"/>
</dbReference>
<dbReference type="Proteomes" id="UP001228376">
    <property type="component" value="Unassembled WGS sequence"/>
</dbReference>
<dbReference type="PROSITE" id="PS50206">
    <property type="entry name" value="RHODANESE_3"/>
    <property type="match status" value="1"/>
</dbReference>
<sequence>MKEITTTELAEKRKADKSIHIVDVREDEEVAQGKIPGAYHIPLGELADRQDELDKSTPYFIICRSGGRSTMACQFLNEQGFDVTNVSGGMLAWEDEVE</sequence>
<protein>
    <submittedName>
        <fullName evidence="2">Rhodanese-like domain-containing protein</fullName>
    </submittedName>
</protein>
<dbReference type="Pfam" id="PF00581">
    <property type="entry name" value="Rhodanese"/>
    <property type="match status" value="1"/>
</dbReference>
<dbReference type="RefSeq" id="WP_306066177.1">
    <property type="nucleotide sequence ID" value="NZ_JAROCA020000001.1"/>
</dbReference>
<gene>
    <name evidence="2" type="ORF">P5G51_012525</name>
</gene>